<dbReference type="RefSeq" id="WP_161096367.1">
    <property type="nucleotide sequence ID" value="NZ_WWCW01000019.1"/>
</dbReference>
<name>A0A845G029_9BURK</name>
<accession>A0A845G029</accession>
<evidence type="ECO:0000256" key="1">
    <source>
        <dbReference type="SAM" id="Phobius"/>
    </source>
</evidence>
<keyword evidence="1" id="KW-0812">Transmembrane</keyword>
<gene>
    <name evidence="2" type="ORF">GTP91_08340</name>
</gene>
<proteinExistence type="predicted"/>
<sequence length="99" mass="10878">MNIASAADFVVFGLVLHVSIINETEHLPSRENDWKTIQNGMAIVFISIYSALYAVSVVGEKNSQLIDAYTILWVSVGVAATSTAISFIIIYRLSKRSAR</sequence>
<organism evidence="2 3">
    <name type="scientific">Duganella vulcania</name>
    <dbReference type="NCBI Taxonomy" id="2692166"/>
    <lineage>
        <taxon>Bacteria</taxon>
        <taxon>Pseudomonadati</taxon>
        <taxon>Pseudomonadota</taxon>
        <taxon>Betaproteobacteria</taxon>
        <taxon>Burkholderiales</taxon>
        <taxon>Oxalobacteraceae</taxon>
        <taxon>Telluria group</taxon>
        <taxon>Duganella</taxon>
    </lineage>
</organism>
<dbReference type="Proteomes" id="UP000470302">
    <property type="component" value="Unassembled WGS sequence"/>
</dbReference>
<dbReference type="AlphaFoldDB" id="A0A845G029"/>
<feature type="transmembrane region" description="Helical" evidence="1">
    <location>
        <begin position="71"/>
        <end position="93"/>
    </location>
</feature>
<keyword evidence="1" id="KW-0472">Membrane</keyword>
<protein>
    <submittedName>
        <fullName evidence="2">Uncharacterized protein</fullName>
    </submittedName>
</protein>
<feature type="transmembrane region" description="Helical" evidence="1">
    <location>
        <begin position="40"/>
        <end position="59"/>
    </location>
</feature>
<evidence type="ECO:0000313" key="3">
    <source>
        <dbReference type="Proteomes" id="UP000470302"/>
    </source>
</evidence>
<keyword evidence="1" id="KW-1133">Transmembrane helix</keyword>
<reference evidence="2 3" key="1">
    <citation type="submission" date="2020-01" db="EMBL/GenBank/DDBJ databases">
        <title>Novel species isolated from a subtropical stream in China.</title>
        <authorList>
            <person name="Lu H."/>
        </authorList>
    </citation>
    <scope>NUCLEOTIDE SEQUENCE [LARGE SCALE GENOMIC DNA]</scope>
    <source>
        <strain evidence="2 3">FT82W</strain>
    </source>
</reference>
<dbReference type="EMBL" id="WWCW01000019">
    <property type="protein sequence ID" value="MYM87191.1"/>
    <property type="molecule type" value="Genomic_DNA"/>
</dbReference>
<evidence type="ECO:0000313" key="2">
    <source>
        <dbReference type="EMBL" id="MYM87191.1"/>
    </source>
</evidence>
<comment type="caution">
    <text evidence="2">The sequence shown here is derived from an EMBL/GenBank/DDBJ whole genome shotgun (WGS) entry which is preliminary data.</text>
</comment>